<sequence length="63" mass="7717">MTNLSFSREWEFVITETHSKKFRTNLIKREMLFGLQILLSKVETKNYLDLKKLYLTEKSKQRY</sequence>
<protein>
    <submittedName>
        <fullName evidence="1">Uncharacterized protein</fullName>
    </submittedName>
</protein>
<organism evidence="1 2">
    <name type="scientific">Candidatus Brennerbacteria bacterium CG11_big_fil_rev_8_21_14_0_20_43_10</name>
    <dbReference type="NCBI Taxonomy" id="1974523"/>
    <lineage>
        <taxon>Bacteria</taxon>
        <taxon>Candidatus Brenneribacteriota</taxon>
    </lineage>
</organism>
<reference evidence="1 2" key="1">
    <citation type="submission" date="2017-09" db="EMBL/GenBank/DDBJ databases">
        <title>Depth-based differentiation of microbial function through sediment-hosted aquifers and enrichment of novel symbionts in the deep terrestrial subsurface.</title>
        <authorList>
            <person name="Probst A.J."/>
            <person name="Ladd B."/>
            <person name="Jarett J.K."/>
            <person name="Geller-Mcgrath D.E."/>
            <person name="Sieber C.M."/>
            <person name="Emerson J.B."/>
            <person name="Anantharaman K."/>
            <person name="Thomas B.C."/>
            <person name="Malmstrom R."/>
            <person name="Stieglmeier M."/>
            <person name="Klingl A."/>
            <person name="Woyke T."/>
            <person name="Ryan C.M."/>
            <person name="Banfield J.F."/>
        </authorList>
    </citation>
    <scope>NUCLEOTIDE SEQUENCE [LARGE SCALE GENOMIC DNA]</scope>
    <source>
        <strain evidence="1">CG11_big_fil_rev_8_21_14_0_20_43_10</strain>
    </source>
</reference>
<evidence type="ECO:0000313" key="1">
    <source>
        <dbReference type="EMBL" id="PIR26778.1"/>
    </source>
</evidence>
<accession>A0A2H0PXN5</accession>
<name>A0A2H0PXN5_9BACT</name>
<dbReference type="Proteomes" id="UP000236846">
    <property type="component" value="Unassembled WGS sequence"/>
</dbReference>
<evidence type="ECO:0000313" key="2">
    <source>
        <dbReference type="Proteomes" id="UP000236846"/>
    </source>
</evidence>
<dbReference type="AlphaFoldDB" id="A0A2H0PXN5"/>
<gene>
    <name evidence="1" type="ORF">COV41_00705</name>
</gene>
<proteinExistence type="predicted"/>
<dbReference type="EMBL" id="PCXE01000014">
    <property type="protein sequence ID" value="PIR26778.1"/>
    <property type="molecule type" value="Genomic_DNA"/>
</dbReference>
<comment type="caution">
    <text evidence="1">The sequence shown here is derived from an EMBL/GenBank/DDBJ whole genome shotgun (WGS) entry which is preliminary data.</text>
</comment>